<dbReference type="AlphaFoldDB" id="A0A9P3GH72"/>
<comment type="caution">
    <text evidence="1">The sequence shown here is derived from an EMBL/GenBank/DDBJ whole genome shotgun (WGS) entry which is preliminary data.</text>
</comment>
<keyword evidence="2" id="KW-1185">Reference proteome</keyword>
<dbReference type="EMBL" id="BPQB01000044">
    <property type="protein sequence ID" value="GJE94940.1"/>
    <property type="molecule type" value="Genomic_DNA"/>
</dbReference>
<accession>A0A9P3GH72</accession>
<evidence type="ECO:0000313" key="1">
    <source>
        <dbReference type="EMBL" id="GJE94940.1"/>
    </source>
</evidence>
<evidence type="ECO:0000313" key="2">
    <source>
        <dbReference type="Proteomes" id="UP000703269"/>
    </source>
</evidence>
<dbReference type="Proteomes" id="UP000703269">
    <property type="component" value="Unassembled WGS sequence"/>
</dbReference>
<reference evidence="1 2" key="1">
    <citation type="submission" date="2021-08" db="EMBL/GenBank/DDBJ databases">
        <title>Draft Genome Sequence of Phanerochaete sordida strain YK-624.</title>
        <authorList>
            <person name="Mori T."/>
            <person name="Dohra H."/>
            <person name="Suzuki T."/>
            <person name="Kawagishi H."/>
            <person name="Hirai H."/>
        </authorList>
    </citation>
    <scope>NUCLEOTIDE SEQUENCE [LARGE SCALE GENOMIC DNA]</scope>
    <source>
        <strain evidence="1 2">YK-624</strain>
    </source>
</reference>
<gene>
    <name evidence="1" type="ORF">PsYK624_111160</name>
</gene>
<name>A0A9P3GH72_9APHY</name>
<sequence length="115" mass="12474">MGSCILPSLSQVTTLLRLRSYLYTSNHSLLNLLSHSLFPLQKQYTSPSRLRRTGHSPKISATSSPAAIAPSISFCLRAASCVVASSTRSGVCNIARIHQEHSKPLANWAPSKLLD</sequence>
<protein>
    <submittedName>
        <fullName evidence="1">Uncharacterized protein</fullName>
    </submittedName>
</protein>
<organism evidence="1 2">
    <name type="scientific">Phanerochaete sordida</name>
    <dbReference type="NCBI Taxonomy" id="48140"/>
    <lineage>
        <taxon>Eukaryota</taxon>
        <taxon>Fungi</taxon>
        <taxon>Dikarya</taxon>
        <taxon>Basidiomycota</taxon>
        <taxon>Agaricomycotina</taxon>
        <taxon>Agaricomycetes</taxon>
        <taxon>Polyporales</taxon>
        <taxon>Phanerochaetaceae</taxon>
        <taxon>Phanerochaete</taxon>
    </lineage>
</organism>
<proteinExistence type="predicted"/>